<sequence length="101" mass="11473">MKNFISEFQAALSNNAKWEVSQQYSGQLWELRKIGIAASFESEGGQFWITDMYLDGYGEIQIASVEIPASEINGYSNFIVEPPRTFEDLEDGQCPLFCYVN</sequence>
<organism evidence="1 2">
    <name type="scientific">Rossellomorea aquimaris</name>
    <dbReference type="NCBI Taxonomy" id="189382"/>
    <lineage>
        <taxon>Bacteria</taxon>
        <taxon>Bacillati</taxon>
        <taxon>Bacillota</taxon>
        <taxon>Bacilli</taxon>
        <taxon>Bacillales</taxon>
        <taxon>Bacillaceae</taxon>
        <taxon>Rossellomorea</taxon>
    </lineage>
</organism>
<proteinExistence type="predicted"/>
<comment type="caution">
    <text evidence="1">The sequence shown here is derived from an EMBL/GenBank/DDBJ whole genome shotgun (WGS) entry which is preliminary data.</text>
</comment>
<dbReference type="EMBL" id="VTEZ01000006">
    <property type="protein sequence ID" value="TYS83004.1"/>
    <property type="molecule type" value="Genomic_DNA"/>
</dbReference>
<evidence type="ECO:0000313" key="1">
    <source>
        <dbReference type="EMBL" id="TYS83004.1"/>
    </source>
</evidence>
<dbReference type="RefSeq" id="WP_148970416.1">
    <property type="nucleotide sequence ID" value="NZ_JBNIKW010000006.1"/>
</dbReference>
<name>A0A5D4TQD3_9BACI</name>
<evidence type="ECO:0000313" key="2">
    <source>
        <dbReference type="Proteomes" id="UP000324269"/>
    </source>
</evidence>
<protein>
    <submittedName>
        <fullName evidence="1">Uncharacterized protein</fullName>
    </submittedName>
</protein>
<dbReference type="AlphaFoldDB" id="A0A5D4TQD3"/>
<dbReference type="OrthoDB" id="9924848at2"/>
<reference evidence="1 2" key="1">
    <citation type="submission" date="2019-08" db="EMBL/GenBank/DDBJ databases">
        <title>Bacillus genomes from the desert of Cuatro Cienegas, Coahuila.</title>
        <authorList>
            <person name="Olmedo-Alvarez G."/>
        </authorList>
    </citation>
    <scope>NUCLEOTIDE SEQUENCE [LARGE SCALE GENOMIC DNA]</scope>
    <source>
        <strain evidence="1 2">CH87b_3T</strain>
    </source>
</reference>
<gene>
    <name evidence="1" type="ORF">FZC85_18025</name>
</gene>
<dbReference type="Proteomes" id="UP000324269">
    <property type="component" value="Unassembled WGS sequence"/>
</dbReference>
<accession>A0A5D4TQD3</accession>